<gene>
    <name evidence="1" type="ORF">C2845_PM18G11990</name>
</gene>
<evidence type="ECO:0000313" key="1">
    <source>
        <dbReference type="EMBL" id="RLM57780.1"/>
    </source>
</evidence>
<comment type="caution">
    <text evidence="1">The sequence shown here is derived from an EMBL/GenBank/DDBJ whole genome shotgun (WGS) entry which is preliminary data.</text>
</comment>
<dbReference type="SUPFAM" id="SSF56371">
    <property type="entry name" value="Ribosome inactivating proteins (RIP)"/>
    <property type="match status" value="1"/>
</dbReference>
<dbReference type="InterPro" id="IPR001574">
    <property type="entry name" value="Ribosome_inactivat_prot"/>
</dbReference>
<protein>
    <submittedName>
        <fullName evidence="1">Ribosome inactivating protein</fullName>
    </submittedName>
</protein>
<dbReference type="InterPro" id="IPR036041">
    <property type="entry name" value="Ribosome-inact_prot_sf"/>
</dbReference>
<dbReference type="Pfam" id="PF00161">
    <property type="entry name" value="RIP"/>
    <property type="match status" value="1"/>
</dbReference>
<accession>A0A3L6PJ02</accession>
<dbReference type="GO" id="GO:0030598">
    <property type="term" value="F:rRNA N-glycosylase activity"/>
    <property type="evidence" value="ECO:0007669"/>
    <property type="project" value="InterPro"/>
</dbReference>
<dbReference type="Proteomes" id="UP000275267">
    <property type="component" value="Unassembled WGS sequence"/>
</dbReference>
<name>A0A3L6PJ02_PANMI</name>
<sequence>MQNLQIQVKDVMVRFVVMISEATQFTAIQHIFSGNNWEQQTSITKMQARYVVRWGQLSLLLVESEQ</sequence>
<keyword evidence="2" id="KW-1185">Reference proteome</keyword>
<dbReference type="OrthoDB" id="616245at2759"/>
<organism evidence="1 2">
    <name type="scientific">Panicum miliaceum</name>
    <name type="common">Proso millet</name>
    <name type="synonym">Broomcorn millet</name>
    <dbReference type="NCBI Taxonomy" id="4540"/>
    <lineage>
        <taxon>Eukaryota</taxon>
        <taxon>Viridiplantae</taxon>
        <taxon>Streptophyta</taxon>
        <taxon>Embryophyta</taxon>
        <taxon>Tracheophyta</taxon>
        <taxon>Spermatophyta</taxon>
        <taxon>Magnoliopsida</taxon>
        <taxon>Liliopsida</taxon>
        <taxon>Poales</taxon>
        <taxon>Poaceae</taxon>
        <taxon>PACMAD clade</taxon>
        <taxon>Panicoideae</taxon>
        <taxon>Panicodae</taxon>
        <taxon>Paniceae</taxon>
        <taxon>Panicinae</taxon>
        <taxon>Panicum</taxon>
        <taxon>Panicum sect. Panicum</taxon>
    </lineage>
</organism>
<proteinExistence type="predicted"/>
<reference evidence="2" key="1">
    <citation type="journal article" date="2019" name="Nat. Commun.">
        <title>The genome of broomcorn millet.</title>
        <authorList>
            <person name="Zou C."/>
            <person name="Miki D."/>
            <person name="Li D."/>
            <person name="Tang Q."/>
            <person name="Xiao L."/>
            <person name="Rajput S."/>
            <person name="Deng P."/>
            <person name="Jia W."/>
            <person name="Huang R."/>
            <person name="Zhang M."/>
            <person name="Sun Y."/>
            <person name="Hu J."/>
            <person name="Fu X."/>
            <person name="Schnable P.S."/>
            <person name="Li F."/>
            <person name="Zhang H."/>
            <person name="Feng B."/>
            <person name="Zhu X."/>
            <person name="Liu R."/>
            <person name="Schnable J.C."/>
            <person name="Zhu J.-K."/>
            <person name="Zhang H."/>
        </authorList>
    </citation>
    <scope>NUCLEOTIDE SEQUENCE [LARGE SCALE GENOMIC DNA]</scope>
</reference>
<dbReference type="EMBL" id="PQIB02000017">
    <property type="protein sequence ID" value="RLM57780.1"/>
    <property type="molecule type" value="Genomic_DNA"/>
</dbReference>
<evidence type="ECO:0000313" key="2">
    <source>
        <dbReference type="Proteomes" id="UP000275267"/>
    </source>
</evidence>
<dbReference type="AlphaFoldDB" id="A0A3L6PJ02"/>
<dbReference type="GO" id="GO:0017148">
    <property type="term" value="P:negative regulation of translation"/>
    <property type="evidence" value="ECO:0007669"/>
    <property type="project" value="InterPro"/>
</dbReference>